<dbReference type="InterPro" id="IPR013658">
    <property type="entry name" value="SGL"/>
</dbReference>
<evidence type="ECO:0000256" key="3">
    <source>
        <dbReference type="PIRSR" id="PIRSR605511-2"/>
    </source>
</evidence>
<feature type="binding site" evidence="3">
    <location>
        <position position="152"/>
    </location>
    <ligand>
        <name>substrate</name>
    </ligand>
</feature>
<dbReference type="PANTHER" id="PTHR47572">
    <property type="entry name" value="LIPOPROTEIN-RELATED"/>
    <property type="match status" value="1"/>
</dbReference>
<accession>A0A1D8UX13</accession>
<feature type="binding site" evidence="3">
    <location>
        <position position="185"/>
    </location>
    <ligand>
        <name>a divalent metal cation</name>
        <dbReference type="ChEBI" id="CHEBI:60240"/>
    </ligand>
</feature>
<organism evidence="5 6">
    <name type="scientific">Kozakia baliensis</name>
    <dbReference type="NCBI Taxonomy" id="153496"/>
    <lineage>
        <taxon>Bacteria</taxon>
        <taxon>Pseudomonadati</taxon>
        <taxon>Pseudomonadota</taxon>
        <taxon>Alphaproteobacteria</taxon>
        <taxon>Acetobacterales</taxon>
        <taxon>Acetobacteraceae</taxon>
        <taxon>Kozakia</taxon>
    </lineage>
</organism>
<dbReference type="InterPro" id="IPR011042">
    <property type="entry name" value="6-blade_b-propeller_TolB-like"/>
</dbReference>
<dbReference type="Proteomes" id="UP000179145">
    <property type="component" value="Chromosome"/>
</dbReference>
<dbReference type="GO" id="GO:0016787">
    <property type="term" value="F:hydrolase activity"/>
    <property type="evidence" value="ECO:0007669"/>
    <property type="project" value="UniProtKB-KW"/>
</dbReference>
<protein>
    <submittedName>
        <fullName evidence="5">Gluconolactonase</fullName>
    </submittedName>
</protein>
<evidence type="ECO:0000313" key="6">
    <source>
        <dbReference type="Proteomes" id="UP000179145"/>
    </source>
</evidence>
<dbReference type="eggNOG" id="COG3386">
    <property type="taxonomic scope" value="Bacteria"/>
</dbReference>
<dbReference type="KEGG" id="kba:A0U89_03990"/>
<dbReference type="SUPFAM" id="SSF63829">
    <property type="entry name" value="Calcium-dependent phosphotriesterase"/>
    <property type="match status" value="1"/>
</dbReference>
<sequence>MLPLNLHDEANRPRAFEPQFNDLIFPLATPMRLFHGAAWGEGPVWFGDMRSLFWSDIPNNRILRWSEETQKTSIFRQPSNFANGNTRDRQGRLVTCEHETRRVTRTEHDGRITILAECIDGKRLNSPNDIVTSRDGAIWFTDPIYGLQSRFEGGGSGHSERPTSLYRIDPNGSISIIAEDFDNPNGLCFSPDESLLYVIETGPSPHRIHACCLNDDKTRILSRDVLIETAKNEFADGLRCDEQGRLWCGWSGGPGLDGVMVFAPDGTRLGHIPVPERCANLCFGGADRDFLYIAAAHSLYRVRVNARGVAGG</sequence>
<name>A0A1D8UX13_9PROT</name>
<dbReference type="InterPro" id="IPR005511">
    <property type="entry name" value="SMP-30"/>
</dbReference>
<feature type="binding site" evidence="3">
    <location>
        <position position="41"/>
    </location>
    <ligand>
        <name>a divalent metal cation</name>
        <dbReference type="ChEBI" id="CHEBI:60240"/>
    </ligand>
</feature>
<dbReference type="Gene3D" id="2.120.10.30">
    <property type="entry name" value="TolB, C-terminal domain"/>
    <property type="match status" value="1"/>
</dbReference>
<feature type="binding site" evidence="3">
    <location>
        <position position="236"/>
    </location>
    <ligand>
        <name>a divalent metal cation</name>
        <dbReference type="ChEBI" id="CHEBI:60240"/>
    </ligand>
</feature>
<proteinExistence type="predicted"/>
<keyword evidence="3" id="KW-0862">Zinc</keyword>
<keyword evidence="3" id="KW-0479">Metal-binding</keyword>
<feature type="binding site" evidence="3">
    <location>
        <position position="128"/>
    </location>
    <ligand>
        <name>substrate</name>
    </ligand>
</feature>
<dbReference type="AlphaFoldDB" id="A0A1D8UX13"/>
<dbReference type="STRING" id="153496.A0U89_03990"/>
<gene>
    <name evidence="5" type="ORF">A0U89_03990</name>
</gene>
<evidence type="ECO:0000259" key="4">
    <source>
        <dbReference type="Pfam" id="PF08450"/>
    </source>
</evidence>
<feature type="active site" description="Proton donor/acceptor" evidence="2">
    <location>
        <position position="236"/>
    </location>
</feature>
<dbReference type="PRINTS" id="PR01790">
    <property type="entry name" value="SMP30FAMILY"/>
</dbReference>
<dbReference type="Pfam" id="PF08450">
    <property type="entry name" value="SGL"/>
    <property type="match status" value="1"/>
</dbReference>
<dbReference type="GO" id="GO:0046872">
    <property type="term" value="F:metal ion binding"/>
    <property type="evidence" value="ECO:0007669"/>
    <property type="project" value="UniProtKB-KW"/>
</dbReference>
<keyword evidence="6" id="KW-1185">Reference proteome</keyword>
<reference evidence="5 6" key="1">
    <citation type="journal article" date="2016" name="Microb. Cell Fact.">
        <title>Dissection of exopolysaccharide biosynthesis in Kozakia baliensis.</title>
        <authorList>
            <person name="Brandt J.U."/>
            <person name="Jakob F."/>
            <person name="Behr J."/>
            <person name="Geissler A.J."/>
            <person name="Vogel R.F."/>
        </authorList>
    </citation>
    <scope>NUCLEOTIDE SEQUENCE [LARGE SCALE GENOMIC DNA]</scope>
    <source>
        <strain evidence="5 6">DSM 14400</strain>
    </source>
</reference>
<evidence type="ECO:0000256" key="1">
    <source>
        <dbReference type="ARBA" id="ARBA00022801"/>
    </source>
</evidence>
<evidence type="ECO:0000256" key="2">
    <source>
        <dbReference type="PIRSR" id="PIRSR605511-1"/>
    </source>
</evidence>
<evidence type="ECO:0000313" key="5">
    <source>
        <dbReference type="EMBL" id="AOX18111.1"/>
    </source>
</evidence>
<dbReference type="InterPro" id="IPR051262">
    <property type="entry name" value="SMP-30/CGR1_Lactonase"/>
</dbReference>
<feature type="domain" description="SMP-30/Gluconolactonase/LRE-like region" evidence="4">
    <location>
        <begin position="39"/>
        <end position="297"/>
    </location>
</feature>
<keyword evidence="1" id="KW-0378">Hydrolase</keyword>
<dbReference type="EMBL" id="CP014674">
    <property type="protein sequence ID" value="AOX18111.1"/>
    <property type="molecule type" value="Genomic_DNA"/>
</dbReference>
<comment type="cofactor">
    <cofactor evidence="3">
        <name>Zn(2+)</name>
        <dbReference type="ChEBI" id="CHEBI:29105"/>
    </cofactor>
    <text evidence="3">Binds 1 divalent metal cation per subunit.</text>
</comment>
<dbReference type="PANTHER" id="PTHR47572:SF4">
    <property type="entry name" value="LACTONASE DRP35"/>
    <property type="match status" value="1"/>
</dbReference>